<feature type="binding site" evidence="9">
    <location>
        <begin position="258"/>
        <end position="265"/>
    </location>
    <ligand>
        <name>FAD</name>
        <dbReference type="ChEBI" id="CHEBI:57692"/>
    </ligand>
</feature>
<dbReference type="PANTHER" id="PTHR43153:SF1">
    <property type="entry name" value="ELECTRON TRANSFER FLAVOPROTEIN SUBUNIT ALPHA, MITOCHONDRIAL"/>
    <property type="match status" value="1"/>
</dbReference>
<feature type="binding site" evidence="9">
    <location>
        <position position="279"/>
    </location>
    <ligand>
        <name>FAD</name>
        <dbReference type="ChEBI" id="CHEBI:57692"/>
    </ligand>
</feature>
<dbReference type="Gene3D" id="3.40.50.1220">
    <property type="entry name" value="TPP-binding domain"/>
    <property type="match status" value="1"/>
</dbReference>
<dbReference type="FunFam" id="3.40.50.1220:FF:000001">
    <property type="entry name" value="Electron transfer flavoprotein, alpha subunit"/>
    <property type="match status" value="1"/>
</dbReference>
<dbReference type="SUPFAM" id="SSF52467">
    <property type="entry name" value="DHS-like NAD/FAD-binding domain"/>
    <property type="match status" value="1"/>
</dbReference>
<comment type="similarity">
    <text evidence="1">Belongs to the ETF alpha-subunit/FixB family.</text>
</comment>
<dbReference type="InterPro" id="IPR029035">
    <property type="entry name" value="DHS-like_NAD/FAD-binding_dom"/>
</dbReference>
<evidence type="ECO:0000256" key="5">
    <source>
        <dbReference type="ARBA" id="ARBA00022982"/>
    </source>
</evidence>
<dbReference type="PANTHER" id="PTHR43153">
    <property type="entry name" value="ELECTRON TRANSFER FLAVOPROTEIN ALPHA"/>
    <property type="match status" value="1"/>
</dbReference>
<dbReference type="Pfam" id="PF01012">
    <property type="entry name" value="ETF"/>
    <property type="match status" value="1"/>
</dbReference>
<dbReference type="GO" id="GO:0009055">
    <property type="term" value="F:electron transfer activity"/>
    <property type="evidence" value="ECO:0007669"/>
    <property type="project" value="InterPro"/>
</dbReference>
<dbReference type="PATRIC" id="fig|1610491.3.peg.1680"/>
<comment type="function">
    <text evidence="6">The electron transfer flavoprotein serves as a specific electron acceptor for other dehydrogenases. It transfers the electrons to the main respiratory chain via ETF-ubiquinone oxidoreductase (ETF dehydrogenase).</text>
</comment>
<evidence type="ECO:0000256" key="9">
    <source>
        <dbReference type="PIRSR" id="PIRSR000089-1"/>
    </source>
</evidence>
<dbReference type="InterPro" id="IPR014731">
    <property type="entry name" value="ETF_asu_C"/>
</dbReference>
<reference evidence="11 12" key="1">
    <citation type="submission" date="2015-05" db="EMBL/GenBank/DDBJ databases">
        <title>Draft genome sequence of Lampropedia sp. CT6, isolated from the microbial mat of a hot water spring, located at Manikaran, India.</title>
        <authorList>
            <person name="Tripathi C."/>
            <person name="Rani P."/>
            <person name="Mahato N.K."/>
            <person name="Lal R."/>
        </authorList>
    </citation>
    <scope>NUCLEOTIDE SEQUENCE [LARGE SCALE GENOMIC DNA]</scope>
    <source>
        <strain evidence="11 12">CT6</strain>
    </source>
</reference>
<name>A0A0U1PZY3_9BURK</name>
<evidence type="ECO:0000256" key="1">
    <source>
        <dbReference type="ARBA" id="ARBA00005817"/>
    </source>
</evidence>
<comment type="caution">
    <text evidence="11">The sequence shown here is derived from an EMBL/GenBank/DDBJ whole genome shotgun (WGS) entry which is preliminary data.</text>
</comment>
<keyword evidence="2" id="KW-0813">Transport</keyword>
<dbReference type="Proteomes" id="UP000050580">
    <property type="component" value="Unassembled WGS sequence"/>
</dbReference>
<evidence type="ECO:0000313" key="12">
    <source>
        <dbReference type="Proteomes" id="UP000050580"/>
    </source>
</evidence>
<dbReference type="RefSeq" id="WP_046741764.1">
    <property type="nucleotide sequence ID" value="NZ_LBNQ01000023.1"/>
</dbReference>
<evidence type="ECO:0000313" key="11">
    <source>
        <dbReference type="EMBL" id="KKW68062.1"/>
    </source>
</evidence>
<dbReference type="Pfam" id="PF00766">
    <property type="entry name" value="ETF_alpha"/>
    <property type="match status" value="1"/>
</dbReference>
<dbReference type="PROSITE" id="PS00696">
    <property type="entry name" value="ETF_ALPHA"/>
    <property type="match status" value="1"/>
</dbReference>
<keyword evidence="12" id="KW-1185">Reference proteome</keyword>
<keyword evidence="3" id="KW-0285">Flavoprotein</keyword>
<dbReference type="InterPro" id="IPR014729">
    <property type="entry name" value="Rossmann-like_a/b/a_fold"/>
</dbReference>
<comment type="cofactor">
    <cofactor evidence="9">
        <name>FAD</name>
        <dbReference type="ChEBI" id="CHEBI:57692"/>
    </cofactor>
    <text evidence="9">Binds 1 FAD per dimer.</text>
</comment>
<dbReference type="PIRSF" id="PIRSF000089">
    <property type="entry name" value="Electra_flavoP_a"/>
    <property type="match status" value="1"/>
</dbReference>
<feature type="binding site" evidence="9">
    <location>
        <begin position="227"/>
        <end position="228"/>
    </location>
    <ligand>
        <name>FAD</name>
        <dbReference type="ChEBI" id="CHEBI:57692"/>
    </ligand>
</feature>
<evidence type="ECO:0000256" key="4">
    <source>
        <dbReference type="ARBA" id="ARBA00022827"/>
    </source>
</evidence>
<evidence type="ECO:0000259" key="10">
    <source>
        <dbReference type="SMART" id="SM00893"/>
    </source>
</evidence>
<dbReference type="Gene3D" id="3.40.50.620">
    <property type="entry name" value="HUPs"/>
    <property type="match status" value="1"/>
</dbReference>
<feature type="domain" description="Electron transfer flavoprotein alpha/beta-subunit N-terminal" evidence="10">
    <location>
        <begin position="3"/>
        <end position="182"/>
    </location>
</feature>
<gene>
    <name evidence="11" type="ORF">AAV94_07905</name>
</gene>
<dbReference type="EMBL" id="LBNQ01000023">
    <property type="protein sequence ID" value="KKW68062.1"/>
    <property type="molecule type" value="Genomic_DNA"/>
</dbReference>
<dbReference type="SUPFAM" id="SSF52402">
    <property type="entry name" value="Adenine nucleotide alpha hydrolases-like"/>
    <property type="match status" value="1"/>
</dbReference>
<sequence length="314" mass="31701">MKALIIATHDGQQLDPTLANVITAALPLATDGVAVLVVGHNVSALAQQAAALAGVTKVLQADAPQLAHPNAETLARQVTALAAGYDWVLAAHSLVARAALPRAAAQCKAAWLTDVIRTAADALERPAYAGAVIARVKPLGAQTFLTVRASAYSAAEVAAQAAPVEAVAAVDADTRTQVLGTESASSTRPDLARARIIISGGRGVGSAENMTKLEALADHLGAAVGASRAAVDAGFAPNSVQIGQTGKVVAPELYVALGISGAIQHLAGMKDSKCIVAINKDPEAPIFQIADFGVTGDLFEALPQLQSGLPAATA</sequence>
<evidence type="ECO:0000256" key="8">
    <source>
        <dbReference type="ARBA" id="ARBA00079299"/>
    </source>
</evidence>
<keyword evidence="5" id="KW-0249">Electron transport</keyword>
<proteinExistence type="inferred from homology"/>
<dbReference type="InterPro" id="IPR018206">
    <property type="entry name" value="ETF_asu_C_CS"/>
</dbReference>
<dbReference type="GO" id="GO:0050660">
    <property type="term" value="F:flavin adenine dinucleotide binding"/>
    <property type="evidence" value="ECO:0007669"/>
    <property type="project" value="InterPro"/>
</dbReference>
<evidence type="ECO:0000256" key="2">
    <source>
        <dbReference type="ARBA" id="ARBA00022448"/>
    </source>
</evidence>
<evidence type="ECO:0000256" key="7">
    <source>
        <dbReference type="ARBA" id="ARBA00068674"/>
    </source>
</evidence>
<feature type="binding site" evidence="9">
    <location>
        <begin position="241"/>
        <end position="245"/>
    </location>
    <ligand>
        <name>FAD</name>
        <dbReference type="ChEBI" id="CHEBI:57692"/>
    </ligand>
</feature>
<dbReference type="OrthoDB" id="8682674at2"/>
<dbReference type="InterPro" id="IPR001308">
    <property type="entry name" value="ETF_a/FixB"/>
</dbReference>
<protein>
    <recommendedName>
        <fullName evidence="7">Electron transfer flavoprotein subunit alpha</fullName>
    </recommendedName>
    <alternativeName>
        <fullName evidence="8">Electron transfer flavoprotein large subunit</fullName>
    </alternativeName>
</protein>
<dbReference type="GO" id="GO:0033539">
    <property type="term" value="P:fatty acid beta-oxidation using acyl-CoA dehydrogenase"/>
    <property type="evidence" value="ECO:0007669"/>
    <property type="project" value="TreeGrafter"/>
</dbReference>
<keyword evidence="4 9" id="KW-0274">FAD</keyword>
<dbReference type="STRING" id="1610491.AAV94_07905"/>
<organism evidence="11 12">
    <name type="scientific">Lampropedia cohaerens</name>
    <dbReference type="NCBI Taxonomy" id="1610491"/>
    <lineage>
        <taxon>Bacteria</taxon>
        <taxon>Pseudomonadati</taxon>
        <taxon>Pseudomonadota</taxon>
        <taxon>Betaproteobacteria</taxon>
        <taxon>Burkholderiales</taxon>
        <taxon>Comamonadaceae</taxon>
        <taxon>Lampropedia</taxon>
    </lineage>
</organism>
<dbReference type="SMART" id="SM00893">
    <property type="entry name" value="ETF"/>
    <property type="match status" value="1"/>
</dbReference>
<dbReference type="AlphaFoldDB" id="A0A0U1PZY3"/>
<dbReference type="InterPro" id="IPR014730">
    <property type="entry name" value="ETF_a/b_N"/>
</dbReference>
<feature type="binding site" evidence="9">
    <location>
        <position position="202"/>
    </location>
    <ligand>
        <name>FAD</name>
        <dbReference type="ChEBI" id="CHEBI:57692"/>
    </ligand>
</feature>
<evidence type="ECO:0000256" key="6">
    <source>
        <dbReference type="ARBA" id="ARBA00025649"/>
    </source>
</evidence>
<evidence type="ECO:0000256" key="3">
    <source>
        <dbReference type="ARBA" id="ARBA00022630"/>
    </source>
</evidence>
<accession>A0A0U1PZY3</accession>